<reference evidence="2 3" key="1">
    <citation type="submission" date="2018-04" db="EMBL/GenBank/DDBJ databases">
        <title>Genomic Encyclopedia of Type Strains, Phase IV (KMG-IV): sequencing the most valuable type-strain genomes for metagenomic binning, comparative biology and taxonomic classification.</title>
        <authorList>
            <person name="Goeker M."/>
        </authorList>
    </citation>
    <scope>NUCLEOTIDE SEQUENCE [LARGE SCALE GENOMIC DNA]</scope>
    <source>
        <strain evidence="2 3">DSM 28520</strain>
    </source>
</reference>
<comment type="caution">
    <text evidence="2">The sequence shown here is derived from an EMBL/GenBank/DDBJ whole genome shotgun (WGS) entry which is preliminary data.</text>
</comment>
<dbReference type="AlphaFoldDB" id="A0A2U1FPB3"/>
<feature type="transmembrane region" description="Helical" evidence="1">
    <location>
        <begin position="7"/>
        <end position="24"/>
    </location>
</feature>
<keyword evidence="1" id="KW-0812">Transmembrane</keyword>
<dbReference type="RefSeq" id="WP_116678526.1">
    <property type="nucleotide sequence ID" value="NZ_JBGXZY010000047.1"/>
</dbReference>
<sequence>MKRINITIGLLFIYFLVLSIIGFPKERIAPDGTDRLIPFILVCVLELIVLFLLRWALIKRHKFREHRRRETEQYAHYEDETDELKQ</sequence>
<dbReference type="GeneID" id="94549974"/>
<protein>
    <submittedName>
        <fullName evidence="2">Uncharacterized protein</fullName>
    </submittedName>
</protein>
<feature type="transmembrane region" description="Helical" evidence="1">
    <location>
        <begin position="36"/>
        <end position="57"/>
    </location>
</feature>
<dbReference type="OrthoDB" id="1014846at2"/>
<keyword evidence="1" id="KW-0472">Membrane</keyword>
<keyword evidence="1" id="KW-1133">Transmembrane helix</keyword>
<dbReference type="EMBL" id="QEKY01000002">
    <property type="protein sequence ID" value="PVZ14035.1"/>
    <property type="molecule type" value="Genomic_DNA"/>
</dbReference>
<evidence type="ECO:0000313" key="3">
    <source>
        <dbReference type="Proteomes" id="UP000245462"/>
    </source>
</evidence>
<name>A0A2U1FPB3_9PORP</name>
<organism evidence="2 3">
    <name type="scientific">Porphyromonas loveana</name>
    <dbReference type="NCBI Taxonomy" id="1884669"/>
    <lineage>
        <taxon>Bacteria</taxon>
        <taxon>Pseudomonadati</taxon>
        <taxon>Bacteroidota</taxon>
        <taxon>Bacteroidia</taxon>
        <taxon>Bacteroidales</taxon>
        <taxon>Porphyromonadaceae</taxon>
        <taxon>Porphyromonas</taxon>
    </lineage>
</organism>
<accession>A0A2U1FPB3</accession>
<evidence type="ECO:0000256" key="1">
    <source>
        <dbReference type="SAM" id="Phobius"/>
    </source>
</evidence>
<proteinExistence type="predicted"/>
<keyword evidence="3" id="KW-1185">Reference proteome</keyword>
<evidence type="ECO:0000313" key="2">
    <source>
        <dbReference type="EMBL" id="PVZ14035.1"/>
    </source>
</evidence>
<dbReference type="Proteomes" id="UP000245462">
    <property type="component" value="Unassembled WGS sequence"/>
</dbReference>
<gene>
    <name evidence="2" type="ORF">C7382_10279</name>
</gene>